<dbReference type="RefSeq" id="WP_071468640.1">
    <property type="nucleotide sequence ID" value="NZ_MEHT01000007.1"/>
</dbReference>
<feature type="repeat" description="WD" evidence="6">
    <location>
        <begin position="63"/>
        <end position="94"/>
    </location>
</feature>
<keyword evidence="8" id="KW-0732">Signal</keyword>
<evidence type="ECO:0000313" key="11">
    <source>
        <dbReference type="Proteomes" id="UP000249364"/>
    </source>
</evidence>
<evidence type="ECO:0000259" key="9">
    <source>
        <dbReference type="PROSITE" id="PS51007"/>
    </source>
</evidence>
<dbReference type="Gene3D" id="1.10.760.10">
    <property type="entry name" value="Cytochrome c-like domain"/>
    <property type="match status" value="1"/>
</dbReference>
<dbReference type="OrthoDB" id="9805828at2"/>
<keyword evidence="2 7" id="KW-0349">Heme</keyword>
<organism evidence="10 11">
    <name type="scientific">Roseinatronobacter thiooxidans</name>
    <dbReference type="NCBI Taxonomy" id="121821"/>
    <lineage>
        <taxon>Bacteria</taxon>
        <taxon>Pseudomonadati</taxon>
        <taxon>Pseudomonadota</taxon>
        <taxon>Alphaproteobacteria</taxon>
        <taxon>Rhodobacterales</taxon>
        <taxon>Paracoccaceae</taxon>
        <taxon>Roseinatronobacter</taxon>
    </lineage>
</organism>
<dbReference type="SUPFAM" id="SSF50978">
    <property type="entry name" value="WD40 repeat-like"/>
    <property type="match status" value="1"/>
</dbReference>
<dbReference type="Pfam" id="PF00034">
    <property type="entry name" value="Cytochrom_C"/>
    <property type="match status" value="1"/>
</dbReference>
<dbReference type="Pfam" id="PF00400">
    <property type="entry name" value="WD40"/>
    <property type="match status" value="3"/>
</dbReference>
<dbReference type="AlphaFoldDB" id="A0A2W7R6A0"/>
<dbReference type="GO" id="GO:0009055">
    <property type="term" value="F:electron transfer activity"/>
    <property type="evidence" value="ECO:0007669"/>
    <property type="project" value="InterPro"/>
</dbReference>
<evidence type="ECO:0000313" key="10">
    <source>
        <dbReference type="EMBL" id="PZX46185.1"/>
    </source>
</evidence>
<protein>
    <submittedName>
        <fullName evidence="10">Cytochrome c</fullName>
    </submittedName>
</protein>
<dbReference type="STRING" id="121821.GCA_001870675_01927"/>
<evidence type="ECO:0000256" key="6">
    <source>
        <dbReference type="PROSITE-ProRule" id="PRU00221"/>
    </source>
</evidence>
<dbReference type="GO" id="GO:0020037">
    <property type="term" value="F:heme binding"/>
    <property type="evidence" value="ECO:0007669"/>
    <property type="project" value="InterPro"/>
</dbReference>
<keyword evidence="4" id="KW-0677">Repeat</keyword>
<sequence length="414" mass="43822">MRLAALSLAAALACVLPAKGQDMIGHGGPVGALDLGADVLLSGGFDTRAILWDRDNATARNITRFHEGNVTAVALLEQGQFATAGQDGRIAIWNEEGRAPVFATDAGISAVASLAVSDDGAFIAAGFWDGRVQVLELGRAELTEQTAHSDRVTGLGFLPSGDLVTVGGDLRLARWGRNMELQARIDLPDLPNGLAITQGRIAVIFADGALRLFSDMGDLLPERFLTDRPLVALAATNADVAAGAIDGTVWLLTGADLSQRQMFAAAQGPVWALALDGQQVFTSGNDGAIRRWSLADGRALGGAPAEVAQEYTDDSRGAEIWQSCAVCHSLSPDDHRRAGPSLHGIFGTPIASQTGYDYSSALRDLDIVWTKRTVAELFEYGPEAYTPGSRMPEQRIGDSADRQALVEFLDRAAQ</sequence>
<feature type="chain" id="PRO_5016114529" evidence="8">
    <location>
        <begin position="21"/>
        <end position="414"/>
    </location>
</feature>
<comment type="caution">
    <text evidence="10">The sequence shown here is derived from an EMBL/GenBank/DDBJ whole genome shotgun (WGS) entry which is preliminary data.</text>
</comment>
<dbReference type="InterPro" id="IPR036322">
    <property type="entry name" value="WD40_repeat_dom_sf"/>
</dbReference>
<keyword evidence="3 7" id="KW-0479">Metal-binding</keyword>
<dbReference type="Proteomes" id="UP000249364">
    <property type="component" value="Unassembled WGS sequence"/>
</dbReference>
<evidence type="ECO:0000256" key="2">
    <source>
        <dbReference type="ARBA" id="ARBA00022617"/>
    </source>
</evidence>
<keyword evidence="5 7" id="KW-0408">Iron</keyword>
<proteinExistence type="predicted"/>
<dbReference type="PANTHER" id="PTHR22847:SF637">
    <property type="entry name" value="WD REPEAT DOMAIN 5B"/>
    <property type="match status" value="1"/>
</dbReference>
<feature type="domain" description="Cytochrome c" evidence="9">
    <location>
        <begin position="312"/>
        <end position="413"/>
    </location>
</feature>
<dbReference type="SMART" id="SM00320">
    <property type="entry name" value="WD40"/>
    <property type="match status" value="5"/>
</dbReference>
<dbReference type="PANTHER" id="PTHR22847">
    <property type="entry name" value="WD40 REPEAT PROTEIN"/>
    <property type="match status" value="1"/>
</dbReference>
<evidence type="ECO:0000256" key="1">
    <source>
        <dbReference type="ARBA" id="ARBA00022574"/>
    </source>
</evidence>
<gene>
    <name evidence="10" type="ORF">LY56_01156</name>
</gene>
<evidence type="ECO:0000256" key="7">
    <source>
        <dbReference type="PROSITE-ProRule" id="PRU00433"/>
    </source>
</evidence>
<dbReference type="InterPro" id="IPR009056">
    <property type="entry name" value="Cyt_c-like_dom"/>
</dbReference>
<dbReference type="SUPFAM" id="SSF46626">
    <property type="entry name" value="Cytochrome c"/>
    <property type="match status" value="1"/>
</dbReference>
<dbReference type="PROSITE" id="PS51007">
    <property type="entry name" value="CYTC"/>
    <property type="match status" value="1"/>
</dbReference>
<keyword evidence="1 6" id="KW-0853">WD repeat</keyword>
<evidence type="ECO:0000256" key="3">
    <source>
        <dbReference type="ARBA" id="ARBA00022723"/>
    </source>
</evidence>
<feature type="signal peptide" evidence="8">
    <location>
        <begin position="1"/>
        <end position="20"/>
    </location>
</feature>
<dbReference type="InterPro" id="IPR036909">
    <property type="entry name" value="Cyt_c-like_dom_sf"/>
</dbReference>
<dbReference type="InterPro" id="IPR015943">
    <property type="entry name" value="WD40/YVTN_repeat-like_dom_sf"/>
</dbReference>
<evidence type="ECO:0000256" key="8">
    <source>
        <dbReference type="SAM" id="SignalP"/>
    </source>
</evidence>
<keyword evidence="11" id="KW-1185">Reference proteome</keyword>
<evidence type="ECO:0000256" key="4">
    <source>
        <dbReference type="ARBA" id="ARBA00022737"/>
    </source>
</evidence>
<dbReference type="PROSITE" id="PS50082">
    <property type="entry name" value="WD_REPEATS_2"/>
    <property type="match status" value="1"/>
</dbReference>
<dbReference type="EMBL" id="QKZQ01000004">
    <property type="protein sequence ID" value="PZX46185.1"/>
    <property type="molecule type" value="Genomic_DNA"/>
</dbReference>
<name>A0A2W7R6A0_9RHOB</name>
<reference evidence="10 11" key="1">
    <citation type="submission" date="2018-06" db="EMBL/GenBank/DDBJ databases">
        <title>Genomic Encyclopedia of Archaeal and Bacterial Type Strains, Phase II (KMG-II): from individual species to whole genera.</title>
        <authorList>
            <person name="Goeker M."/>
        </authorList>
    </citation>
    <scope>NUCLEOTIDE SEQUENCE [LARGE SCALE GENOMIC DNA]</scope>
    <source>
        <strain evidence="10 11">DSM 13087</strain>
    </source>
</reference>
<evidence type="ECO:0000256" key="5">
    <source>
        <dbReference type="ARBA" id="ARBA00023004"/>
    </source>
</evidence>
<dbReference type="GO" id="GO:0046872">
    <property type="term" value="F:metal ion binding"/>
    <property type="evidence" value="ECO:0007669"/>
    <property type="project" value="UniProtKB-KW"/>
</dbReference>
<dbReference type="Gene3D" id="2.130.10.10">
    <property type="entry name" value="YVTN repeat-like/Quinoprotein amine dehydrogenase"/>
    <property type="match status" value="2"/>
</dbReference>
<dbReference type="InterPro" id="IPR001680">
    <property type="entry name" value="WD40_rpt"/>
</dbReference>
<accession>A0A2W7R6A0</accession>